<keyword evidence="1" id="KW-0812">Transmembrane</keyword>
<evidence type="ECO:0000313" key="3">
    <source>
        <dbReference type="Proteomes" id="UP000678679"/>
    </source>
</evidence>
<protein>
    <submittedName>
        <fullName evidence="2">Uncharacterized protein</fullName>
    </submittedName>
</protein>
<reference evidence="2 3" key="1">
    <citation type="submission" date="2021-05" db="EMBL/GenBank/DDBJ databases">
        <title>Comparative genomic studies on the polysaccharide-degrading batcterial strains of the Flammeovirga genus.</title>
        <authorList>
            <person name="Zewei F."/>
            <person name="Zheng Z."/>
            <person name="Yu L."/>
            <person name="Ruyue G."/>
            <person name="Yanhong M."/>
            <person name="Yuanyuan C."/>
            <person name="Jingyan G."/>
            <person name="Wenjun H."/>
        </authorList>
    </citation>
    <scope>NUCLEOTIDE SEQUENCE [LARGE SCALE GENOMIC DNA]</scope>
    <source>
        <strain evidence="2 3">NBRC:100898</strain>
    </source>
</reference>
<evidence type="ECO:0000313" key="2">
    <source>
        <dbReference type="EMBL" id="QWG05501.1"/>
    </source>
</evidence>
<proteinExistence type="predicted"/>
<feature type="transmembrane region" description="Helical" evidence="1">
    <location>
        <begin position="12"/>
        <end position="32"/>
    </location>
</feature>
<dbReference type="RefSeq" id="WP_169661848.1">
    <property type="nucleotide sequence ID" value="NZ_CP076133.1"/>
</dbReference>
<sequence>MKFFKRDWVIDKLSDVIIVIFSITIAFQLNSWKERSQQNKKTENILSQLKSDIQSDGDRIQQLIKGHEKKVKVMENYLQLLNDKKMTGQQFFEMHQVMNSTSSLTLKKTNYNVVLSTGDLYLIHDKDLMKDIIEYYNSEKESEFYEKNEIERLNEFNTMLFDEYLLGSNELPQKVIKTIGFKNVMLVFNYNLQLKIGEYKQLLNRNKKLLEKM</sequence>
<dbReference type="AlphaFoldDB" id="A0AAX1NF31"/>
<accession>A0AAX1NF31</accession>
<gene>
    <name evidence="2" type="ORF">KMW28_24080</name>
</gene>
<keyword evidence="3" id="KW-1185">Reference proteome</keyword>
<dbReference type="Proteomes" id="UP000678679">
    <property type="component" value="Chromosome 2"/>
</dbReference>
<dbReference type="EMBL" id="CP076133">
    <property type="protein sequence ID" value="QWG05501.1"/>
    <property type="molecule type" value="Genomic_DNA"/>
</dbReference>
<dbReference type="KEGG" id="fya:KMW28_24080"/>
<organism evidence="2 3">
    <name type="scientific">Flammeovirga yaeyamensis</name>
    <dbReference type="NCBI Taxonomy" id="367791"/>
    <lineage>
        <taxon>Bacteria</taxon>
        <taxon>Pseudomonadati</taxon>
        <taxon>Bacteroidota</taxon>
        <taxon>Cytophagia</taxon>
        <taxon>Cytophagales</taxon>
        <taxon>Flammeovirgaceae</taxon>
        <taxon>Flammeovirga</taxon>
    </lineage>
</organism>
<evidence type="ECO:0000256" key="1">
    <source>
        <dbReference type="SAM" id="Phobius"/>
    </source>
</evidence>
<name>A0AAX1NF31_9BACT</name>
<keyword evidence="1" id="KW-1133">Transmembrane helix</keyword>
<keyword evidence="1" id="KW-0472">Membrane</keyword>